<reference evidence="2 3" key="1">
    <citation type="journal article" date="2018" name="Front. Plant Sci.">
        <title>Red Clover (Trifolium pratense) and Zigzag Clover (T. medium) - A Picture of Genomic Similarities and Differences.</title>
        <authorList>
            <person name="Dluhosova J."/>
            <person name="Istvanek J."/>
            <person name="Nedelnik J."/>
            <person name="Repkova J."/>
        </authorList>
    </citation>
    <scope>NUCLEOTIDE SEQUENCE [LARGE SCALE GENOMIC DNA]</scope>
    <source>
        <strain evidence="3">cv. 10/8</strain>
        <tissue evidence="2">Leaf</tissue>
    </source>
</reference>
<dbReference type="InterPro" id="IPR056379">
    <property type="entry name" value="DExH14_plug"/>
</dbReference>
<dbReference type="Pfam" id="PF24557">
    <property type="entry name" value="DExH14_plug"/>
    <property type="match status" value="1"/>
</dbReference>
<comment type="caution">
    <text evidence="2">The sequence shown here is derived from an EMBL/GenBank/DDBJ whole genome shotgun (WGS) entry which is preliminary data.</text>
</comment>
<evidence type="ECO:0000313" key="2">
    <source>
        <dbReference type="EMBL" id="MCI08517.1"/>
    </source>
</evidence>
<dbReference type="AlphaFoldDB" id="A0A392P9V3"/>
<feature type="domain" description="DExH14 plug" evidence="1">
    <location>
        <begin position="36"/>
        <end position="81"/>
    </location>
</feature>
<feature type="non-terminal residue" evidence="2">
    <location>
        <position position="220"/>
    </location>
</feature>
<accession>A0A392P9V3</accession>
<dbReference type="Proteomes" id="UP000265520">
    <property type="component" value="Unassembled WGS sequence"/>
</dbReference>
<evidence type="ECO:0000313" key="3">
    <source>
        <dbReference type="Proteomes" id="UP000265520"/>
    </source>
</evidence>
<evidence type="ECO:0000259" key="1">
    <source>
        <dbReference type="Pfam" id="PF24557"/>
    </source>
</evidence>
<protein>
    <submittedName>
        <fullName evidence="2">Activating signal cointegrator 1 complex subunit 3-like</fullName>
    </submittedName>
</protein>
<dbReference type="EMBL" id="LXQA010069286">
    <property type="protein sequence ID" value="MCI08517.1"/>
    <property type="molecule type" value="Genomic_DNA"/>
</dbReference>
<name>A0A392P9V3_9FABA</name>
<sequence>MLWKFSKFVCQVHITKCAGHYKAYIFDCIASLECWRDYNICSKTKLSVCRLELQNLVGHTIADTKLREVASLAQKLLHLQPHNTNSTVSLERHHDVEDDMEFGDDLVFQAPARFLVDVSLDDGDIMDFKNTVSLAFQKEEYSHTDPTDHFVVEVEKFNLTWLRDACDKIVRNCNSQLSRDELAMAICRVLNSEKPGEEIAGDLLDLVGDSAFETVQNLLL</sequence>
<organism evidence="2 3">
    <name type="scientific">Trifolium medium</name>
    <dbReference type="NCBI Taxonomy" id="97028"/>
    <lineage>
        <taxon>Eukaryota</taxon>
        <taxon>Viridiplantae</taxon>
        <taxon>Streptophyta</taxon>
        <taxon>Embryophyta</taxon>
        <taxon>Tracheophyta</taxon>
        <taxon>Spermatophyta</taxon>
        <taxon>Magnoliopsida</taxon>
        <taxon>eudicotyledons</taxon>
        <taxon>Gunneridae</taxon>
        <taxon>Pentapetalae</taxon>
        <taxon>rosids</taxon>
        <taxon>fabids</taxon>
        <taxon>Fabales</taxon>
        <taxon>Fabaceae</taxon>
        <taxon>Papilionoideae</taxon>
        <taxon>50 kb inversion clade</taxon>
        <taxon>NPAAA clade</taxon>
        <taxon>Hologalegina</taxon>
        <taxon>IRL clade</taxon>
        <taxon>Trifolieae</taxon>
        <taxon>Trifolium</taxon>
    </lineage>
</organism>
<proteinExistence type="predicted"/>
<keyword evidence="3" id="KW-1185">Reference proteome</keyword>